<accession>A0ACC6P1C5</accession>
<gene>
    <name evidence="1" type="ORF">RV045_06265</name>
</gene>
<sequence length="221" mass="24255">MKLIGMLDSPYVRRVAISLQLLGLQFEHQSLSVFRQCAEFSQINPVVKAPTLVCDDGTVLMDSSLILEYAQALAQPRTLLPSTLKDLQRDLRTLGLALVAIDKSVQRVYEQNLRPADKVHAPWLDRVTEQMLTALRLLELDFKARPLPRSSADMDQAGLSVAVAWQFIQQMIPQTAPASQFPHLARYSAAAESLPEFRAAPHGDGIYSGGALSPAAAPPAR</sequence>
<dbReference type="Proteomes" id="UP001364695">
    <property type="component" value="Unassembled WGS sequence"/>
</dbReference>
<evidence type="ECO:0000313" key="2">
    <source>
        <dbReference type="Proteomes" id="UP001364695"/>
    </source>
</evidence>
<protein>
    <submittedName>
        <fullName evidence="1">Glutathione S-transferase</fullName>
        <ecNumber evidence="1">2.5.1.18</ecNumber>
    </submittedName>
</protein>
<comment type="caution">
    <text evidence="1">The sequence shown here is derived from an EMBL/GenBank/DDBJ whole genome shotgun (WGS) entry which is preliminary data.</text>
</comment>
<evidence type="ECO:0000313" key="1">
    <source>
        <dbReference type="EMBL" id="MEJ7138033.1"/>
    </source>
</evidence>
<dbReference type="EC" id="2.5.1.18" evidence="1"/>
<reference evidence="1" key="1">
    <citation type="submission" date="2023-10" db="EMBL/GenBank/DDBJ databases">
        <title>Amphibacter perezi, gen. nov., sp. nov. a novel taxa of the family Comamonadaceae, class Betaproteobacteria isolated from the skin microbiota of Pelophylax perezi from different populations.</title>
        <authorList>
            <person name="Costa S."/>
            <person name="Proenca D.N."/>
            <person name="Lopes I."/>
            <person name="Morais P.V."/>
        </authorList>
    </citation>
    <scope>NUCLEOTIDE SEQUENCE</scope>
    <source>
        <strain evidence="1">SL12-8</strain>
    </source>
</reference>
<keyword evidence="1" id="KW-0808">Transferase</keyword>
<organism evidence="1 2">
    <name type="scientific">Amphibiibacter pelophylacis</name>
    <dbReference type="NCBI Taxonomy" id="1799477"/>
    <lineage>
        <taxon>Bacteria</taxon>
        <taxon>Pseudomonadati</taxon>
        <taxon>Pseudomonadota</taxon>
        <taxon>Betaproteobacteria</taxon>
        <taxon>Burkholderiales</taxon>
        <taxon>Sphaerotilaceae</taxon>
        <taxon>Amphibiibacter</taxon>
    </lineage>
</organism>
<dbReference type="EMBL" id="JAWDIE010000007">
    <property type="protein sequence ID" value="MEJ7138033.1"/>
    <property type="molecule type" value="Genomic_DNA"/>
</dbReference>
<proteinExistence type="predicted"/>
<keyword evidence="2" id="KW-1185">Reference proteome</keyword>
<name>A0ACC6P1C5_9BURK</name>